<dbReference type="Pfam" id="PF22653">
    <property type="entry name" value="DUF7007"/>
    <property type="match status" value="1"/>
</dbReference>
<accession>A0A221T2U2</accession>
<geneLocation type="plasmid" evidence="3">
    <name>pdfi3</name>
</geneLocation>
<dbReference type="EMBL" id="CP021084">
    <property type="protein sequence ID" value="ASN83209.1"/>
    <property type="molecule type" value="Genomic_DNA"/>
</dbReference>
<dbReference type="RefSeq" id="WP_027462658.1">
    <property type="nucleotide sequence ID" value="NZ_CP021084.1"/>
</dbReference>
<dbReference type="InterPro" id="IPR054276">
    <property type="entry name" value="DUF7007"/>
</dbReference>
<dbReference type="KEGG" id="dfc:DFI_18595"/>
<evidence type="ECO:0000313" key="2">
    <source>
        <dbReference type="EMBL" id="ASN83209.1"/>
    </source>
</evidence>
<keyword evidence="2" id="KW-0614">Plasmid</keyword>
<sequence length="210" mass="23062">MTVPAVQNVPKPTHSPWGTVQRASEVVPGVWSVSTAGHGGLFIAPELNAQIPEHVRDAQGWYEEDEQWCVPWVLLGLPPRPYWAPGTDPARDALKHHLPDLYEAHYGVTLQPGESLTRDRETFLAAHQQDFIVWSALGAHAHPNIAPGTCGVIASRGGVGTPTEERRYFLISAERYAALQQAQRFGCVVTDEFTPASPEFLALTEITHLS</sequence>
<evidence type="ECO:0000259" key="1">
    <source>
        <dbReference type="Pfam" id="PF22653"/>
    </source>
</evidence>
<dbReference type="Proteomes" id="UP000259030">
    <property type="component" value="Plasmid pDFI3"/>
</dbReference>
<dbReference type="AlphaFoldDB" id="A0A221T2U2"/>
<reference evidence="2 3" key="1">
    <citation type="submission" date="2017-05" db="EMBL/GenBank/DDBJ databases">
        <title>The complete genome sequence of Deinococcus ficus isolated from the rhizosphere of the Ficus religiosa L. in Taiwan.</title>
        <authorList>
            <person name="Wu K.-M."/>
            <person name="Liao T.-L."/>
            <person name="Liu Y.-M."/>
            <person name="Young C.-C."/>
            <person name="Tsai S.-F."/>
        </authorList>
    </citation>
    <scope>NUCLEOTIDE SEQUENCE [LARGE SCALE GENOMIC DNA]</scope>
    <source>
        <strain evidence="2 3">CC-FR2-10</strain>
        <plasmid evidence="3">pdfi3</plasmid>
    </source>
</reference>
<gene>
    <name evidence="2" type="ORF">DFI_18595</name>
</gene>
<proteinExistence type="predicted"/>
<protein>
    <recommendedName>
        <fullName evidence="1">DUF7007 domain-containing protein</fullName>
    </recommendedName>
</protein>
<organism evidence="2 3">
    <name type="scientific">Deinococcus ficus</name>
    <dbReference type="NCBI Taxonomy" id="317577"/>
    <lineage>
        <taxon>Bacteria</taxon>
        <taxon>Thermotogati</taxon>
        <taxon>Deinococcota</taxon>
        <taxon>Deinococci</taxon>
        <taxon>Deinococcales</taxon>
        <taxon>Deinococcaceae</taxon>
        <taxon>Deinococcus</taxon>
    </lineage>
</organism>
<evidence type="ECO:0000313" key="3">
    <source>
        <dbReference type="Proteomes" id="UP000259030"/>
    </source>
</evidence>
<keyword evidence="3" id="KW-1185">Reference proteome</keyword>
<feature type="domain" description="DUF7007" evidence="1">
    <location>
        <begin position="11"/>
        <end position="127"/>
    </location>
</feature>
<name>A0A221T2U2_9DEIO</name>